<dbReference type="EMBL" id="BPLR01003771">
    <property type="protein sequence ID" value="GIX88469.1"/>
    <property type="molecule type" value="Genomic_DNA"/>
</dbReference>
<comment type="caution">
    <text evidence="2">The sequence shown here is derived from an EMBL/GenBank/DDBJ whole genome shotgun (WGS) entry which is preliminary data.</text>
</comment>
<feature type="compositionally biased region" description="Basic and acidic residues" evidence="1">
    <location>
        <begin position="1"/>
        <end position="12"/>
    </location>
</feature>
<proteinExistence type="predicted"/>
<accession>A0AAV4NXW1</accession>
<evidence type="ECO:0000313" key="2">
    <source>
        <dbReference type="EMBL" id="GIX88469.1"/>
    </source>
</evidence>
<evidence type="ECO:0000256" key="1">
    <source>
        <dbReference type="SAM" id="MobiDB-lite"/>
    </source>
</evidence>
<sequence>MQECGGVDKDRSIAPFPTPFPECGRDGGTEGKNRCMRAPPVDSGAAQLPPFHSAIRHYSEECVSSFDEWHQGYNRQRCAHSVRNRKQLNPPFPSPLPVL</sequence>
<protein>
    <submittedName>
        <fullName evidence="2">Uncharacterized protein</fullName>
    </submittedName>
</protein>
<feature type="region of interest" description="Disordered" evidence="1">
    <location>
        <begin position="1"/>
        <end position="41"/>
    </location>
</feature>
<name>A0AAV4NXW1_CAEEX</name>
<keyword evidence="3" id="KW-1185">Reference proteome</keyword>
<evidence type="ECO:0000313" key="3">
    <source>
        <dbReference type="Proteomes" id="UP001054945"/>
    </source>
</evidence>
<feature type="compositionally biased region" description="Basic and acidic residues" evidence="1">
    <location>
        <begin position="23"/>
        <end position="33"/>
    </location>
</feature>
<dbReference type="AlphaFoldDB" id="A0AAV4NXW1"/>
<reference evidence="2 3" key="1">
    <citation type="submission" date="2021-06" db="EMBL/GenBank/DDBJ databases">
        <title>Caerostris extrusa draft genome.</title>
        <authorList>
            <person name="Kono N."/>
            <person name="Arakawa K."/>
        </authorList>
    </citation>
    <scope>NUCLEOTIDE SEQUENCE [LARGE SCALE GENOMIC DNA]</scope>
</reference>
<organism evidence="2 3">
    <name type="scientific">Caerostris extrusa</name>
    <name type="common">Bark spider</name>
    <name type="synonym">Caerostris bankana</name>
    <dbReference type="NCBI Taxonomy" id="172846"/>
    <lineage>
        <taxon>Eukaryota</taxon>
        <taxon>Metazoa</taxon>
        <taxon>Ecdysozoa</taxon>
        <taxon>Arthropoda</taxon>
        <taxon>Chelicerata</taxon>
        <taxon>Arachnida</taxon>
        <taxon>Araneae</taxon>
        <taxon>Araneomorphae</taxon>
        <taxon>Entelegynae</taxon>
        <taxon>Araneoidea</taxon>
        <taxon>Araneidae</taxon>
        <taxon>Caerostris</taxon>
    </lineage>
</organism>
<gene>
    <name evidence="2" type="ORF">CEXT_684831</name>
</gene>
<dbReference type="Proteomes" id="UP001054945">
    <property type="component" value="Unassembled WGS sequence"/>
</dbReference>